<dbReference type="Proteomes" id="UP000024001">
    <property type="component" value="Unassembled WGS sequence"/>
</dbReference>
<proteinExistence type="predicted"/>
<gene>
    <name evidence="3" type="ORF">BW34_01784</name>
</gene>
<accession>A0A031FU24</accession>
<dbReference type="OrthoDB" id="5242095at2"/>
<organism evidence="3 4">
    <name type="scientific">Microbacterium oleivorans</name>
    <dbReference type="NCBI Taxonomy" id="273677"/>
    <lineage>
        <taxon>Bacteria</taxon>
        <taxon>Bacillati</taxon>
        <taxon>Actinomycetota</taxon>
        <taxon>Actinomycetes</taxon>
        <taxon>Micrococcales</taxon>
        <taxon>Microbacteriaceae</taxon>
        <taxon>Microbacterium</taxon>
    </lineage>
</organism>
<evidence type="ECO:0000313" key="4">
    <source>
        <dbReference type="Proteomes" id="UP000024001"/>
    </source>
</evidence>
<dbReference type="GO" id="GO:0003700">
    <property type="term" value="F:DNA-binding transcription factor activity"/>
    <property type="evidence" value="ECO:0007669"/>
    <property type="project" value="InterPro"/>
</dbReference>
<protein>
    <submittedName>
        <fullName evidence="3">Putative transcriptional regulator</fullName>
    </submittedName>
</protein>
<dbReference type="SMART" id="SM00422">
    <property type="entry name" value="HTH_MERR"/>
    <property type="match status" value="1"/>
</dbReference>
<dbReference type="PANTHER" id="PTHR30204">
    <property type="entry name" value="REDOX-CYCLING DRUG-SENSING TRANSCRIPTIONAL ACTIVATOR SOXR"/>
    <property type="match status" value="1"/>
</dbReference>
<sequence length="204" mass="21639">MRISELAAETDVPVATIKYYLREKLLPEGERTSATQAVYGPAHVERLRLIRALADSGVGIAASRRVITALDDPPANPSHLLGMAHTAVSPPVDAALDLTAAAALISRWGWQPESCDPQQVAGVARALGTLDRAGFTVPETTMDAYLAGIRRMVEAEIDAIPTTSSDAAVRYVVLGTVLVEPLLLALRRVAEELVSGERFGDAGS</sequence>
<dbReference type="SUPFAM" id="SSF46955">
    <property type="entry name" value="Putative DNA-binding domain"/>
    <property type="match status" value="1"/>
</dbReference>
<feature type="domain" description="HTH merR-type" evidence="2">
    <location>
        <begin position="1"/>
        <end position="69"/>
    </location>
</feature>
<keyword evidence="4" id="KW-1185">Reference proteome</keyword>
<dbReference type="RefSeq" id="WP_036311438.1">
    <property type="nucleotide sequence ID" value="NZ_JFYO01000005.1"/>
</dbReference>
<dbReference type="InterPro" id="IPR000551">
    <property type="entry name" value="MerR-type_HTH_dom"/>
</dbReference>
<evidence type="ECO:0000313" key="3">
    <source>
        <dbReference type="EMBL" id="EZP27792.1"/>
    </source>
</evidence>
<dbReference type="AlphaFoldDB" id="A0A031FU24"/>
<name>A0A031FU24_9MICO</name>
<reference evidence="3 4" key="1">
    <citation type="submission" date="2014-03" db="EMBL/GenBank/DDBJ databases">
        <title>Draft Genome Sequences of 13 Willow Endophytes.</title>
        <authorList>
            <person name="Gan H.Y."/>
            <person name="Gan H.M."/>
            <person name="Savka M.A."/>
            <person name="Hudson A.O."/>
        </authorList>
    </citation>
    <scope>NUCLEOTIDE SEQUENCE [LARGE SCALE GENOMIC DNA]</scope>
    <source>
        <strain evidence="3 4">RIT293</strain>
    </source>
</reference>
<dbReference type="PROSITE" id="PS50937">
    <property type="entry name" value="HTH_MERR_2"/>
    <property type="match status" value="1"/>
</dbReference>
<dbReference type="InterPro" id="IPR047057">
    <property type="entry name" value="MerR_fam"/>
</dbReference>
<dbReference type="EMBL" id="JFYO01000005">
    <property type="protein sequence ID" value="EZP27792.1"/>
    <property type="molecule type" value="Genomic_DNA"/>
</dbReference>
<dbReference type="GO" id="GO:0003677">
    <property type="term" value="F:DNA binding"/>
    <property type="evidence" value="ECO:0007669"/>
    <property type="project" value="UniProtKB-KW"/>
</dbReference>
<dbReference type="PATRIC" id="fig|273677.3.peg.1767"/>
<evidence type="ECO:0000259" key="2">
    <source>
        <dbReference type="PROSITE" id="PS50937"/>
    </source>
</evidence>
<dbReference type="Gene3D" id="1.10.1660.10">
    <property type="match status" value="1"/>
</dbReference>
<evidence type="ECO:0000256" key="1">
    <source>
        <dbReference type="ARBA" id="ARBA00023125"/>
    </source>
</evidence>
<dbReference type="PANTHER" id="PTHR30204:SF98">
    <property type="entry name" value="HTH-TYPE TRANSCRIPTIONAL REGULATOR ADHR"/>
    <property type="match status" value="1"/>
</dbReference>
<keyword evidence="1" id="KW-0238">DNA-binding</keyword>
<dbReference type="Pfam" id="PF13411">
    <property type="entry name" value="MerR_1"/>
    <property type="match status" value="1"/>
</dbReference>
<dbReference type="InterPro" id="IPR009061">
    <property type="entry name" value="DNA-bd_dom_put_sf"/>
</dbReference>
<dbReference type="eggNOG" id="COG0789">
    <property type="taxonomic scope" value="Bacteria"/>
</dbReference>
<comment type="caution">
    <text evidence="3">The sequence shown here is derived from an EMBL/GenBank/DDBJ whole genome shotgun (WGS) entry which is preliminary data.</text>
</comment>